<evidence type="ECO:0000313" key="1">
    <source>
        <dbReference type="EMBL" id="GAG98421.1"/>
    </source>
</evidence>
<name>X1DPR4_9ZZZZ</name>
<dbReference type="AlphaFoldDB" id="X1DPR4"/>
<feature type="non-terminal residue" evidence="1">
    <location>
        <position position="1"/>
    </location>
</feature>
<organism evidence="1">
    <name type="scientific">marine sediment metagenome</name>
    <dbReference type="NCBI Taxonomy" id="412755"/>
    <lineage>
        <taxon>unclassified sequences</taxon>
        <taxon>metagenomes</taxon>
        <taxon>ecological metagenomes</taxon>
    </lineage>
</organism>
<dbReference type="EMBL" id="BART01022601">
    <property type="protein sequence ID" value="GAG98421.1"/>
    <property type="molecule type" value="Genomic_DNA"/>
</dbReference>
<comment type="caution">
    <text evidence="1">The sequence shown here is derived from an EMBL/GenBank/DDBJ whole genome shotgun (WGS) entry which is preliminary data.</text>
</comment>
<proteinExistence type="predicted"/>
<gene>
    <name evidence="1" type="ORF">S01H4_41339</name>
</gene>
<sequence>WAIAQIHPVEYQSIELERLVEFDQRQYGSTLLLFYKMKETA</sequence>
<reference evidence="1" key="1">
    <citation type="journal article" date="2014" name="Front. Microbiol.">
        <title>High frequency of phylogenetically diverse reductive dehalogenase-homologous genes in deep subseafloor sedimentary metagenomes.</title>
        <authorList>
            <person name="Kawai M."/>
            <person name="Futagami T."/>
            <person name="Toyoda A."/>
            <person name="Takaki Y."/>
            <person name="Nishi S."/>
            <person name="Hori S."/>
            <person name="Arai W."/>
            <person name="Tsubouchi T."/>
            <person name="Morono Y."/>
            <person name="Uchiyama I."/>
            <person name="Ito T."/>
            <person name="Fujiyama A."/>
            <person name="Inagaki F."/>
            <person name="Takami H."/>
        </authorList>
    </citation>
    <scope>NUCLEOTIDE SEQUENCE</scope>
    <source>
        <strain evidence="1">Expedition CK06-06</strain>
    </source>
</reference>
<accession>X1DPR4</accession>
<protein>
    <submittedName>
        <fullName evidence="1">Uncharacterized protein</fullName>
    </submittedName>
</protein>